<accession>A0A381EHQ5</accession>
<reference evidence="2 3" key="1">
    <citation type="submission" date="2018-06" db="EMBL/GenBank/DDBJ databases">
        <authorList>
            <consortium name="Pathogen Informatics"/>
            <person name="Doyle S."/>
        </authorList>
    </citation>
    <scope>NUCLEOTIDE SEQUENCE [LARGE SCALE GENOMIC DNA]</scope>
    <source>
        <strain evidence="2 3">NCTC12264</strain>
    </source>
</reference>
<proteinExistence type="predicted"/>
<sequence length="201" mass="23361">MQKIRMIFSAFLIAFLFMACASEDVKNELDFKEFALGEKVLLRSVNGGEKTFLRKEKGFVIEGEEDKILMFDFFGTFCQPCKEEALELSKLWQNNSKHFVIIGLSHFEEVSDEEVLKFAKDYNAFYFLSNSKEKDRLIAQILKDISYQNMEQLPFKVVLKNGVYQNVSDFWNKGKKVQFYLGKVPSELIQEDINTILKGTL</sequence>
<name>A0A381EHQ5_CAMUP</name>
<dbReference type="Proteomes" id="UP000254161">
    <property type="component" value="Unassembled WGS sequence"/>
</dbReference>
<gene>
    <name evidence="2" type="ORF">NCTC12264_00698</name>
</gene>
<dbReference type="Gene3D" id="3.40.30.10">
    <property type="entry name" value="Glutaredoxin"/>
    <property type="match status" value="1"/>
</dbReference>
<dbReference type="RefSeq" id="WP_115629616.1">
    <property type="nucleotide sequence ID" value="NZ_JANKIR010000032.1"/>
</dbReference>
<dbReference type="InterPro" id="IPR036249">
    <property type="entry name" value="Thioredoxin-like_sf"/>
</dbReference>
<feature type="signal peptide" evidence="1">
    <location>
        <begin position="1"/>
        <end position="21"/>
    </location>
</feature>
<dbReference type="EMBL" id="UFUZ01000001">
    <property type="protein sequence ID" value="SUX26472.1"/>
    <property type="molecule type" value="Genomic_DNA"/>
</dbReference>
<organism evidence="2 3">
    <name type="scientific">Campylobacter upsaliensis</name>
    <dbReference type="NCBI Taxonomy" id="28080"/>
    <lineage>
        <taxon>Bacteria</taxon>
        <taxon>Pseudomonadati</taxon>
        <taxon>Campylobacterota</taxon>
        <taxon>Epsilonproteobacteria</taxon>
        <taxon>Campylobacterales</taxon>
        <taxon>Campylobacteraceae</taxon>
        <taxon>Campylobacter</taxon>
    </lineage>
</organism>
<protein>
    <submittedName>
        <fullName evidence="2">Thioredoxin domain-containing protein</fullName>
    </submittedName>
</protein>
<feature type="chain" id="PRO_5016838081" evidence="1">
    <location>
        <begin position="22"/>
        <end position="201"/>
    </location>
</feature>
<evidence type="ECO:0000313" key="2">
    <source>
        <dbReference type="EMBL" id="SUX26472.1"/>
    </source>
</evidence>
<dbReference type="PROSITE" id="PS51257">
    <property type="entry name" value="PROKAR_LIPOPROTEIN"/>
    <property type="match status" value="1"/>
</dbReference>
<evidence type="ECO:0000256" key="1">
    <source>
        <dbReference type="SAM" id="SignalP"/>
    </source>
</evidence>
<evidence type="ECO:0000313" key="3">
    <source>
        <dbReference type="Proteomes" id="UP000254161"/>
    </source>
</evidence>
<dbReference type="AlphaFoldDB" id="A0A381EHQ5"/>
<keyword evidence="1" id="KW-0732">Signal</keyword>
<dbReference type="SUPFAM" id="SSF52833">
    <property type="entry name" value="Thioredoxin-like"/>
    <property type="match status" value="1"/>
</dbReference>